<organism evidence="1">
    <name type="scientific">Anguilla anguilla</name>
    <name type="common">European freshwater eel</name>
    <name type="synonym">Muraena anguilla</name>
    <dbReference type="NCBI Taxonomy" id="7936"/>
    <lineage>
        <taxon>Eukaryota</taxon>
        <taxon>Metazoa</taxon>
        <taxon>Chordata</taxon>
        <taxon>Craniata</taxon>
        <taxon>Vertebrata</taxon>
        <taxon>Euteleostomi</taxon>
        <taxon>Actinopterygii</taxon>
        <taxon>Neopterygii</taxon>
        <taxon>Teleostei</taxon>
        <taxon>Anguilliformes</taxon>
        <taxon>Anguillidae</taxon>
        <taxon>Anguilla</taxon>
    </lineage>
</organism>
<accession>A0A0E9VMT7</accession>
<protein>
    <submittedName>
        <fullName evidence="1">Uncharacterized protein</fullName>
    </submittedName>
</protein>
<reference evidence="1" key="2">
    <citation type="journal article" date="2015" name="Fish Shellfish Immunol.">
        <title>Early steps in the European eel (Anguilla anguilla)-Vibrio vulnificus interaction in the gills: Role of the RtxA13 toxin.</title>
        <authorList>
            <person name="Callol A."/>
            <person name="Pajuelo D."/>
            <person name="Ebbesson L."/>
            <person name="Teles M."/>
            <person name="MacKenzie S."/>
            <person name="Amaro C."/>
        </authorList>
    </citation>
    <scope>NUCLEOTIDE SEQUENCE</scope>
</reference>
<name>A0A0E9VMT7_ANGAN</name>
<evidence type="ECO:0000313" key="1">
    <source>
        <dbReference type="EMBL" id="JAH79362.1"/>
    </source>
</evidence>
<sequence length="22" mass="2617">MTRFYILLDQQGYRTSTALIII</sequence>
<dbReference type="AlphaFoldDB" id="A0A0E9VMT7"/>
<dbReference type="EMBL" id="GBXM01029215">
    <property type="protein sequence ID" value="JAH79362.1"/>
    <property type="molecule type" value="Transcribed_RNA"/>
</dbReference>
<reference evidence="1" key="1">
    <citation type="submission" date="2014-11" db="EMBL/GenBank/DDBJ databases">
        <authorList>
            <person name="Amaro Gonzalez C."/>
        </authorList>
    </citation>
    <scope>NUCLEOTIDE SEQUENCE</scope>
</reference>
<proteinExistence type="predicted"/>